<dbReference type="PANTHER" id="PTHR46388">
    <property type="entry name" value="NHL REPEAT-CONTAINING PROTEIN 2"/>
    <property type="match status" value="1"/>
</dbReference>
<dbReference type="CDD" id="cd14951">
    <property type="entry name" value="NHL-2_like"/>
    <property type="match status" value="1"/>
</dbReference>
<dbReference type="InterPro" id="IPR045302">
    <property type="entry name" value="NHL2_NHL_rpt_dom"/>
</dbReference>
<dbReference type="AlphaFoldDB" id="A0A8E6B612"/>
<dbReference type="Pfam" id="PF13905">
    <property type="entry name" value="Thioredoxin_8"/>
    <property type="match status" value="1"/>
</dbReference>
<dbReference type="RefSeq" id="WP_213496108.1">
    <property type="nucleotide sequence ID" value="NZ_CP074694.1"/>
</dbReference>
<dbReference type="Gene3D" id="2.120.10.30">
    <property type="entry name" value="TolB, C-terminal domain"/>
    <property type="match status" value="3"/>
</dbReference>
<evidence type="ECO:0000256" key="1">
    <source>
        <dbReference type="ARBA" id="ARBA00022737"/>
    </source>
</evidence>
<protein>
    <submittedName>
        <fullName evidence="4">Redoxin domain-containing protein</fullName>
    </submittedName>
</protein>
<feature type="domain" description="Thioredoxin" evidence="3">
    <location>
        <begin position="50"/>
        <end position="195"/>
    </location>
</feature>
<dbReference type="InterPro" id="IPR036249">
    <property type="entry name" value="Thioredoxin-like_sf"/>
</dbReference>
<evidence type="ECO:0000256" key="2">
    <source>
        <dbReference type="SAM" id="Phobius"/>
    </source>
</evidence>
<proteinExistence type="predicted"/>
<keyword evidence="5" id="KW-1185">Reference proteome</keyword>
<sequence>MQTIARSANIARGVSISLALLILLGLGYVSFYKFLTPASTLAAYAEAGAPRAATNAPELEGGVAWLNTGKPIKIADLKGKIVLLDFWTLCCINCIHTLPDLAKLEKKYANELVVIGVHSAKFENEKNSESIRKALLRYEIKHPVVNDANMQIWKAYDVHSWPTLVLIDPEGKLIATGSGEGLYDAVDKKVAELIKIHKENKTLNEKPMRFDTAAFRDKIDSPLYFPGKILVDAPSKRIFISDSTNHRVVITDLNGQKIAIAGTGTPGLKDGTFAEAQFDDPQGLALKGDKLYVADRRNHCIRELDLKAQTVKIIAGTGQQDRDRAEGGPALKHGLNSPWDLLIRDNILFIAMAGHHQIWALDLDKMVLDNYAGDGRENIKDGLLSQARFAQPSGLASDGKDLFVADCEVSAVRRVPLVANGRVETLVGTGLFDFGDQDGQGKEALLQHAIGLAYADGKVYVADTYNSKIKTIDLASGKVSTFVGGKGSGDFNEPCGLSIAEGNLYVADTNAHRIRIVDLKTKAIKTLELKGVEPVKVSSK</sequence>
<dbReference type="SUPFAM" id="SSF101898">
    <property type="entry name" value="NHL repeat"/>
    <property type="match status" value="1"/>
</dbReference>
<reference evidence="4" key="1">
    <citation type="submission" date="2021-05" db="EMBL/GenBank/DDBJ databases">
        <title>Complete genome sequence of the cellulolytic planctomycete Telmatocola sphagniphila SP2T and characterization of the first cellulase from planctomycetes.</title>
        <authorList>
            <person name="Rakitin A.L."/>
            <person name="Beletsky A.V."/>
            <person name="Naumoff D.G."/>
            <person name="Kulichevskaya I.S."/>
            <person name="Mardanov A.V."/>
            <person name="Ravin N.V."/>
            <person name="Dedysh S.N."/>
        </authorList>
    </citation>
    <scope>NUCLEOTIDE SEQUENCE</scope>
    <source>
        <strain evidence="4">SP2T</strain>
    </source>
</reference>
<gene>
    <name evidence="4" type="ORF">KIH39_23705</name>
</gene>
<keyword evidence="2" id="KW-0812">Transmembrane</keyword>
<dbReference type="KEGG" id="tsph:KIH39_23705"/>
<evidence type="ECO:0000259" key="3">
    <source>
        <dbReference type="PROSITE" id="PS51352"/>
    </source>
</evidence>
<dbReference type="InterPro" id="IPR013766">
    <property type="entry name" value="Thioredoxin_domain"/>
</dbReference>
<evidence type="ECO:0000313" key="4">
    <source>
        <dbReference type="EMBL" id="QVL31806.1"/>
    </source>
</evidence>
<dbReference type="Gene3D" id="3.40.30.10">
    <property type="entry name" value="Glutaredoxin"/>
    <property type="match status" value="1"/>
</dbReference>
<dbReference type="InterPro" id="IPR001258">
    <property type="entry name" value="NHL_repeat"/>
</dbReference>
<dbReference type="InterPro" id="IPR011042">
    <property type="entry name" value="6-blade_b-propeller_TolB-like"/>
</dbReference>
<dbReference type="SUPFAM" id="SSF52833">
    <property type="entry name" value="Thioredoxin-like"/>
    <property type="match status" value="1"/>
</dbReference>
<dbReference type="InterPro" id="IPR012336">
    <property type="entry name" value="Thioredoxin-like_fold"/>
</dbReference>
<keyword evidence="1" id="KW-0677">Repeat</keyword>
<dbReference type="Proteomes" id="UP000676194">
    <property type="component" value="Chromosome"/>
</dbReference>
<keyword evidence="2" id="KW-0472">Membrane</keyword>
<dbReference type="PANTHER" id="PTHR46388:SF2">
    <property type="entry name" value="NHL REPEAT-CONTAINING PROTEIN 2"/>
    <property type="match status" value="1"/>
</dbReference>
<dbReference type="EMBL" id="CP074694">
    <property type="protein sequence ID" value="QVL31806.1"/>
    <property type="molecule type" value="Genomic_DNA"/>
</dbReference>
<dbReference type="Pfam" id="PF01436">
    <property type="entry name" value="NHL"/>
    <property type="match status" value="1"/>
</dbReference>
<name>A0A8E6B612_9BACT</name>
<evidence type="ECO:0000313" key="5">
    <source>
        <dbReference type="Proteomes" id="UP000676194"/>
    </source>
</evidence>
<feature type="transmembrane region" description="Helical" evidence="2">
    <location>
        <begin position="12"/>
        <end position="31"/>
    </location>
</feature>
<organism evidence="4 5">
    <name type="scientific">Telmatocola sphagniphila</name>
    <dbReference type="NCBI Taxonomy" id="1123043"/>
    <lineage>
        <taxon>Bacteria</taxon>
        <taxon>Pseudomonadati</taxon>
        <taxon>Planctomycetota</taxon>
        <taxon>Planctomycetia</taxon>
        <taxon>Gemmatales</taxon>
        <taxon>Gemmataceae</taxon>
    </lineage>
</organism>
<accession>A0A8E6B612</accession>
<dbReference type="PROSITE" id="PS51352">
    <property type="entry name" value="THIOREDOXIN_2"/>
    <property type="match status" value="1"/>
</dbReference>
<keyword evidence="2" id="KW-1133">Transmembrane helix</keyword>